<name>A0ABT1BWV4_9BACT</name>
<evidence type="ECO:0000313" key="16">
    <source>
        <dbReference type="Proteomes" id="UP001204015"/>
    </source>
</evidence>
<protein>
    <submittedName>
        <fullName evidence="15">TonB-dependent receptor</fullName>
    </submittedName>
</protein>
<evidence type="ECO:0000256" key="4">
    <source>
        <dbReference type="ARBA" id="ARBA00022692"/>
    </source>
</evidence>
<dbReference type="CDD" id="cd01347">
    <property type="entry name" value="ligand_gated_channel"/>
    <property type="match status" value="1"/>
</dbReference>
<feature type="domain" description="TonB-dependent receptor-like beta-barrel" evidence="13">
    <location>
        <begin position="222"/>
        <end position="651"/>
    </location>
</feature>
<evidence type="ECO:0000256" key="1">
    <source>
        <dbReference type="ARBA" id="ARBA00004571"/>
    </source>
</evidence>
<keyword evidence="3 10" id="KW-1134">Transmembrane beta strand</keyword>
<dbReference type="PANTHER" id="PTHR30069">
    <property type="entry name" value="TONB-DEPENDENT OUTER MEMBRANE RECEPTOR"/>
    <property type="match status" value="1"/>
</dbReference>
<keyword evidence="16" id="KW-1185">Reference proteome</keyword>
<dbReference type="InterPro" id="IPR012910">
    <property type="entry name" value="Plug_dom"/>
</dbReference>
<dbReference type="SUPFAM" id="SSF56935">
    <property type="entry name" value="Porins"/>
    <property type="match status" value="1"/>
</dbReference>
<keyword evidence="9 10" id="KW-0998">Cell outer membrane</keyword>
<dbReference type="InterPro" id="IPR039426">
    <property type="entry name" value="TonB-dep_rcpt-like"/>
</dbReference>
<dbReference type="InterPro" id="IPR036942">
    <property type="entry name" value="Beta-barrel_TonB_sf"/>
</dbReference>
<proteinExistence type="inferred from homology"/>
<dbReference type="PROSITE" id="PS52016">
    <property type="entry name" value="TONB_DEPENDENT_REC_3"/>
    <property type="match status" value="1"/>
</dbReference>
<evidence type="ECO:0000256" key="5">
    <source>
        <dbReference type="ARBA" id="ARBA00022729"/>
    </source>
</evidence>
<keyword evidence="6 11" id="KW-0798">TonB box</keyword>
<keyword evidence="5 12" id="KW-0732">Signal</keyword>
<evidence type="ECO:0000256" key="3">
    <source>
        <dbReference type="ARBA" id="ARBA00022452"/>
    </source>
</evidence>
<dbReference type="PANTHER" id="PTHR30069:SF29">
    <property type="entry name" value="HEMOGLOBIN AND HEMOGLOBIN-HAPTOGLOBIN-BINDING PROTEIN 1-RELATED"/>
    <property type="match status" value="1"/>
</dbReference>
<accession>A0ABT1BWV4</accession>
<dbReference type="Gene3D" id="2.40.170.20">
    <property type="entry name" value="TonB-dependent receptor, beta-barrel domain"/>
    <property type="match status" value="1"/>
</dbReference>
<evidence type="ECO:0000259" key="14">
    <source>
        <dbReference type="Pfam" id="PF07715"/>
    </source>
</evidence>
<dbReference type="InterPro" id="IPR000531">
    <property type="entry name" value="Beta-barrel_TonB"/>
</dbReference>
<feature type="signal peptide" evidence="12">
    <location>
        <begin position="1"/>
        <end position="21"/>
    </location>
</feature>
<dbReference type="Proteomes" id="UP001204015">
    <property type="component" value="Unassembled WGS sequence"/>
</dbReference>
<evidence type="ECO:0000256" key="2">
    <source>
        <dbReference type="ARBA" id="ARBA00022448"/>
    </source>
</evidence>
<evidence type="ECO:0000256" key="11">
    <source>
        <dbReference type="RuleBase" id="RU003357"/>
    </source>
</evidence>
<keyword evidence="7 10" id="KW-0472">Membrane</keyword>
<comment type="caution">
    <text evidence="15">The sequence shown here is derived from an EMBL/GenBank/DDBJ whole genome shotgun (WGS) entry which is preliminary data.</text>
</comment>
<gene>
    <name evidence="15" type="ORF">NG821_06840</name>
</gene>
<evidence type="ECO:0000259" key="13">
    <source>
        <dbReference type="Pfam" id="PF00593"/>
    </source>
</evidence>
<evidence type="ECO:0000256" key="9">
    <source>
        <dbReference type="ARBA" id="ARBA00023237"/>
    </source>
</evidence>
<comment type="subcellular location">
    <subcellularLocation>
        <location evidence="1 10">Cell outer membrane</location>
        <topology evidence="1 10">Multi-pass membrane protein</topology>
    </subcellularLocation>
</comment>
<evidence type="ECO:0000256" key="12">
    <source>
        <dbReference type="SAM" id="SignalP"/>
    </source>
</evidence>
<dbReference type="RefSeq" id="WP_252760915.1">
    <property type="nucleotide sequence ID" value="NZ_JAMXLY010000020.1"/>
</dbReference>
<comment type="similarity">
    <text evidence="10 11">Belongs to the TonB-dependent receptor family.</text>
</comment>
<dbReference type="EMBL" id="JAMXLY010000020">
    <property type="protein sequence ID" value="MCO6025557.1"/>
    <property type="molecule type" value="Genomic_DNA"/>
</dbReference>
<evidence type="ECO:0000256" key="10">
    <source>
        <dbReference type="PROSITE-ProRule" id="PRU01360"/>
    </source>
</evidence>
<dbReference type="InterPro" id="IPR037066">
    <property type="entry name" value="Plug_dom_sf"/>
</dbReference>
<feature type="domain" description="TonB-dependent receptor plug" evidence="14">
    <location>
        <begin position="52"/>
        <end position="152"/>
    </location>
</feature>
<sequence>MKKKNLLLGILGSFITVTTNAQTDSLDLSRVVNLGPVVVTGDGHQQFLHSSVTPVKVVTAQDIRKSGVGNFTDAITTLVPQVSVSPNSTGSYLHLNGLGNKYVLVLVNGKKMIGDISGNIDLNRIDLSHIDRIEVLDGAASTLYGSDAIGGVINIITTPSDHRPLSVRSETRVSGKGQFHQAVDIDISGKRIGSYTSFGHDQAGYFRNNDYEYVKGNSGTTQRSLAPLTSGFRNNLFSQRFSFRPTDRLSLFMEGNYGWHKTFRPNTSAETTGGFDYELRSESWRWDAGGTYRLNQSNSLQLRLNGDDYSYGNEYDVATQPYHVGDYIRKKTQRMYEAEIKGIFSLYRHSVTILGLDWRNDFMNAVTGQVDNHVYTQAAYLQHEMQLLNNLKLTLGARYNHHQLFGSNFTPKAALWYAPGKFVLRAAYSRGFRAPGLDELYYRYVSFVRDFSTITIGNKNLKPEKSNYFSLSAEYQMRHAGFGITGFVNGIKDMIVEDVIPVDAEKMAQLRKEFPEITDAQAAKTDHYNLYVNSDKGRVYGLQVNAGVSPLDGLNLSADYAWIYGRQQTNGVWDNLERSIRNTFTLLADYHHDWQKYTLDVHLDGRLQSRTYYPSAYENAPGYGIWNLNTVHTLRWLRKWSIQPSLGIDNIFNTKDRRIGSSIRRYANFSPGRMIVIGLRLELD</sequence>
<evidence type="ECO:0000256" key="8">
    <source>
        <dbReference type="ARBA" id="ARBA00023170"/>
    </source>
</evidence>
<dbReference type="Pfam" id="PF07715">
    <property type="entry name" value="Plug"/>
    <property type="match status" value="1"/>
</dbReference>
<dbReference type="Gene3D" id="2.170.130.10">
    <property type="entry name" value="TonB-dependent receptor, plug domain"/>
    <property type="match status" value="1"/>
</dbReference>
<evidence type="ECO:0000256" key="6">
    <source>
        <dbReference type="ARBA" id="ARBA00023077"/>
    </source>
</evidence>
<feature type="chain" id="PRO_5045602298" evidence="12">
    <location>
        <begin position="22"/>
        <end position="684"/>
    </location>
</feature>
<keyword evidence="8 15" id="KW-0675">Receptor</keyword>
<keyword evidence="4 10" id="KW-0812">Transmembrane</keyword>
<evidence type="ECO:0000256" key="7">
    <source>
        <dbReference type="ARBA" id="ARBA00023136"/>
    </source>
</evidence>
<reference evidence="15 16" key="1">
    <citation type="submission" date="2022-06" db="EMBL/GenBank/DDBJ databases">
        <title>A taxonomic note on the genus Prevotella: Description of four novel genera and emended description of the genera Hallella and Xylanibacter.</title>
        <authorList>
            <person name="Hitch T.C.A."/>
        </authorList>
    </citation>
    <scope>NUCLEOTIDE SEQUENCE [LARGE SCALE GENOMIC DNA]</scope>
    <source>
        <strain evidence="15 16">DSM 100619</strain>
    </source>
</reference>
<organism evidence="15 16">
    <name type="scientific">Segatella cerevisiae</name>
    <dbReference type="NCBI Taxonomy" id="2053716"/>
    <lineage>
        <taxon>Bacteria</taxon>
        <taxon>Pseudomonadati</taxon>
        <taxon>Bacteroidota</taxon>
        <taxon>Bacteroidia</taxon>
        <taxon>Bacteroidales</taxon>
        <taxon>Prevotellaceae</taxon>
        <taxon>Segatella</taxon>
    </lineage>
</organism>
<dbReference type="Pfam" id="PF00593">
    <property type="entry name" value="TonB_dep_Rec_b-barrel"/>
    <property type="match status" value="1"/>
</dbReference>
<keyword evidence="2 10" id="KW-0813">Transport</keyword>
<evidence type="ECO:0000313" key="15">
    <source>
        <dbReference type="EMBL" id="MCO6025557.1"/>
    </source>
</evidence>